<accession>A0AA51NCK9</accession>
<dbReference type="AlphaFoldDB" id="A0AA51NCK9"/>
<reference evidence="1 2" key="1">
    <citation type="submission" date="2023-08" db="EMBL/GenBank/DDBJ databases">
        <title>Comparative genomics and taxonomic characterization of three novel marine species of genus Marivirga.</title>
        <authorList>
            <person name="Muhammad N."/>
            <person name="Kim S.-G."/>
        </authorList>
    </citation>
    <scope>NUCLEOTIDE SEQUENCE [LARGE SCALE GENOMIC DNA]</scope>
    <source>
        <strain evidence="1 2">BDSF4-3</strain>
    </source>
</reference>
<keyword evidence="1" id="KW-0012">Acyltransferase</keyword>
<dbReference type="EMBL" id="CP129971">
    <property type="protein sequence ID" value="WMN12474.1"/>
    <property type="molecule type" value="Genomic_DNA"/>
</dbReference>
<evidence type="ECO:0000313" key="2">
    <source>
        <dbReference type="Proteomes" id="UP001230496"/>
    </source>
</evidence>
<gene>
    <name evidence="1" type="ORF">QYS49_33695</name>
</gene>
<dbReference type="KEGG" id="msaa:QYS49_33695"/>
<dbReference type="GO" id="GO:0016746">
    <property type="term" value="F:acyltransferase activity"/>
    <property type="evidence" value="ECO:0007669"/>
    <property type="project" value="UniProtKB-KW"/>
</dbReference>
<dbReference type="Pfam" id="PF13420">
    <property type="entry name" value="Acetyltransf_4"/>
    <property type="match status" value="1"/>
</dbReference>
<proteinExistence type="predicted"/>
<sequence>MSSYKVLSKQKFESDGYSIVPIRMEDRYAIMKWRNEQIYHLRQDKPLAKESQDNYFNKVIVKLFEQEKPAQILFSYLKDNHCIGYGGLVHINWVDKNAEVSFIMKTELEVEEFNLHWKSYLNLIEKVAFEELDFHKLYVYAFDLRPHLYDALKDNKYFLDARLRDHCYFEGEYKDVVIYSKLEKG</sequence>
<dbReference type="InterPro" id="IPR016181">
    <property type="entry name" value="Acyl_CoA_acyltransferase"/>
</dbReference>
<dbReference type="Gene3D" id="3.40.630.30">
    <property type="match status" value="1"/>
</dbReference>
<dbReference type="Proteomes" id="UP001230496">
    <property type="component" value="Chromosome"/>
</dbReference>
<dbReference type="RefSeq" id="WP_308350605.1">
    <property type="nucleotide sequence ID" value="NZ_CP129971.1"/>
</dbReference>
<organism evidence="1 2">
    <name type="scientific">Marivirga salinarum</name>
    <dbReference type="NCBI Taxonomy" id="3059078"/>
    <lineage>
        <taxon>Bacteria</taxon>
        <taxon>Pseudomonadati</taxon>
        <taxon>Bacteroidota</taxon>
        <taxon>Cytophagia</taxon>
        <taxon>Cytophagales</taxon>
        <taxon>Marivirgaceae</taxon>
        <taxon>Marivirga</taxon>
    </lineage>
</organism>
<dbReference type="EC" id="2.3.1.-" evidence="1"/>
<keyword evidence="1" id="KW-0808">Transferase</keyword>
<name>A0AA51NCK9_9BACT</name>
<dbReference type="SUPFAM" id="SSF55729">
    <property type="entry name" value="Acyl-CoA N-acyltransferases (Nat)"/>
    <property type="match status" value="1"/>
</dbReference>
<keyword evidence="2" id="KW-1185">Reference proteome</keyword>
<protein>
    <submittedName>
        <fullName evidence="1">GNAT family N-acetyltransferase</fullName>
        <ecNumber evidence="1">2.3.1.-</ecNumber>
    </submittedName>
</protein>
<evidence type="ECO:0000313" key="1">
    <source>
        <dbReference type="EMBL" id="WMN12474.1"/>
    </source>
</evidence>